<reference evidence="1 2" key="1">
    <citation type="journal article" date="2020" name="ISME J.">
        <title>Comparative genomics reveals insights into cyanobacterial evolution and habitat adaptation.</title>
        <authorList>
            <person name="Chen M.Y."/>
            <person name="Teng W.K."/>
            <person name="Zhao L."/>
            <person name="Hu C.X."/>
            <person name="Zhou Y.K."/>
            <person name="Han B.P."/>
            <person name="Song L.R."/>
            <person name="Shu W.S."/>
        </authorList>
    </citation>
    <scope>NUCLEOTIDE SEQUENCE [LARGE SCALE GENOMIC DNA]</scope>
    <source>
        <strain evidence="1 2">FACHB-1040</strain>
    </source>
</reference>
<dbReference type="Proteomes" id="UP000606721">
    <property type="component" value="Unassembled WGS sequence"/>
</dbReference>
<evidence type="ECO:0000313" key="2">
    <source>
        <dbReference type="Proteomes" id="UP000606721"/>
    </source>
</evidence>
<name>A0ABR8BYR1_APHFL</name>
<accession>A0ABR8BYR1</accession>
<gene>
    <name evidence="1" type="ORF">H6F99_11300</name>
</gene>
<dbReference type="EMBL" id="JACJQT010000026">
    <property type="protein sequence ID" value="MBD2278857.1"/>
    <property type="molecule type" value="Genomic_DNA"/>
</dbReference>
<comment type="caution">
    <text evidence="1">The sequence shown here is derived from an EMBL/GenBank/DDBJ whole genome shotgun (WGS) entry which is preliminary data.</text>
</comment>
<keyword evidence="2" id="KW-1185">Reference proteome</keyword>
<sequence>MFLTASKAASHIRGVIKDYNFWGQSESDSPLKISTTKAVVDNEKILSLDRSLRTKNAGVAPTKELLETRTVVQKTLDEVFKPLALNAIEAVTVHRGNW</sequence>
<evidence type="ECO:0000313" key="1">
    <source>
        <dbReference type="EMBL" id="MBD2278857.1"/>
    </source>
</evidence>
<protein>
    <submittedName>
        <fullName evidence="1">Uncharacterized protein</fullName>
    </submittedName>
</protein>
<organism evidence="1 2">
    <name type="scientific">Aphanizomenon flos-aquae FACHB-1040</name>
    <dbReference type="NCBI Taxonomy" id="2692887"/>
    <lineage>
        <taxon>Bacteria</taxon>
        <taxon>Bacillati</taxon>
        <taxon>Cyanobacteriota</taxon>
        <taxon>Cyanophyceae</taxon>
        <taxon>Nostocales</taxon>
        <taxon>Aphanizomenonaceae</taxon>
        <taxon>Aphanizomenon</taxon>
    </lineage>
</organism>
<proteinExistence type="predicted"/>
<dbReference type="RefSeq" id="WP_190383077.1">
    <property type="nucleotide sequence ID" value="NZ_JACJQT010000026.1"/>
</dbReference>